<dbReference type="GO" id="GO:0000172">
    <property type="term" value="C:ribonuclease MRP complex"/>
    <property type="evidence" value="ECO:0007669"/>
    <property type="project" value="InterPro"/>
</dbReference>
<name>A0A5J5BAW5_9ASTE</name>
<dbReference type="EMBL" id="CM018037">
    <property type="protein sequence ID" value="KAA8539536.1"/>
    <property type="molecule type" value="Genomic_DNA"/>
</dbReference>
<dbReference type="PANTHER" id="PTHR22731">
    <property type="entry name" value="RIBONUCLEASES P/MRP PROTEIN SUBUNIT POP1"/>
    <property type="match status" value="1"/>
</dbReference>
<dbReference type="Proteomes" id="UP000325577">
    <property type="component" value="Linkage Group LG14"/>
</dbReference>
<dbReference type="AlphaFoldDB" id="A0A5J5BAW5"/>
<reference evidence="1 2" key="1">
    <citation type="submission" date="2019-09" db="EMBL/GenBank/DDBJ databases">
        <title>A chromosome-level genome assembly of the Chinese tupelo Nyssa sinensis.</title>
        <authorList>
            <person name="Yang X."/>
            <person name="Kang M."/>
            <person name="Yang Y."/>
            <person name="Xiong H."/>
            <person name="Wang M."/>
            <person name="Zhang Z."/>
            <person name="Wang Z."/>
            <person name="Wu H."/>
            <person name="Ma T."/>
            <person name="Liu J."/>
            <person name="Xi Z."/>
        </authorList>
    </citation>
    <scope>NUCLEOTIDE SEQUENCE [LARGE SCALE GENOMIC DNA]</scope>
    <source>
        <strain evidence="1">J267</strain>
        <tissue evidence="1">Leaf</tissue>
    </source>
</reference>
<dbReference type="PANTHER" id="PTHR22731:SF3">
    <property type="entry name" value="RIBONUCLEASES P_MRP PROTEIN SUBUNIT POP1"/>
    <property type="match status" value="1"/>
</dbReference>
<keyword evidence="2" id="KW-1185">Reference proteome</keyword>
<proteinExistence type="predicted"/>
<dbReference type="OrthoDB" id="442863at2759"/>
<dbReference type="InterPro" id="IPR039182">
    <property type="entry name" value="Pop1"/>
</dbReference>
<gene>
    <name evidence="1" type="ORF">F0562_026228</name>
</gene>
<organism evidence="1 2">
    <name type="scientific">Nyssa sinensis</name>
    <dbReference type="NCBI Taxonomy" id="561372"/>
    <lineage>
        <taxon>Eukaryota</taxon>
        <taxon>Viridiplantae</taxon>
        <taxon>Streptophyta</taxon>
        <taxon>Embryophyta</taxon>
        <taxon>Tracheophyta</taxon>
        <taxon>Spermatophyta</taxon>
        <taxon>Magnoliopsida</taxon>
        <taxon>eudicotyledons</taxon>
        <taxon>Gunneridae</taxon>
        <taxon>Pentapetalae</taxon>
        <taxon>asterids</taxon>
        <taxon>Cornales</taxon>
        <taxon>Nyssaceae</taxon>
        <taxon>Nyssa</taxon>
    </lineage>
</organism>
<protein>
    <submittedName>
        <fullName evidence="1">Uncharacterized protein</fullName>
    </submittedName>
</protein>
<dbReference type="GO" id="GO:0001682">
    <property type="term" value="P:tRNA 5'-leader removal"/>
    <property type="evidence" value="ECO:0007669"/>
    <property type="project" value="InterPro"/>
</dbReference>
<dbReference type="GO" id="GO:0005655">
    <property type="term" value="C:nucleolar ribonuclease P complex"/>
    <property type="evidence" value="ECO:0007669"/>
    <property type="project" value="InterPro"/>
</dbReference>
<evidence type="ECO:0000313" key="1">
    <source>
        <dbReference type="EMBL" id="KAA8539536.1"/>
    </source>
</evidence>
<sequence>MGSGAFHLLQKILHPVTCIPENFWQLNKSSTVEADSETQLENSSILKSEDHISSSSSSIIFLTVNDPRALPGKRVAVFPNATPTNMLGHVREDEVVGHPTLSGIPNRNTELLSSLWLKPEERSDPSPCIDLWDASKGLTPPVEESILCQERHHQ</sequence>
<evidence type="ECO:0000313" key="2">
    <source>
        <dbReference type="Proteomes" id="UP000325577"/>
    </source>
</evidence>
<accession>A0A5J5BAW5</accession>